<name>A0A0M3R9R5_9BACI</name>
<sequence length="114" mass="13558">MSEHLRRGNMLWEGSRMFLPEHKEALLQRKQMQKKKIRPALDFDQLEEMDRILHEAMEFAKPIQVTYFQEGDLHICEGRICRLEMLSKKLWITDASSDIQPPIHLENVTDLKIL</sequence>
<evidence type="ECO:0000313" key="2">
    <source>
        <dbReference type="Proteomes" id="UP000067625"/>
    </source>
</evidence>
<accession>A0A0M3R9R5</accession>
<dbReference type="RefSeq" id="WP_053603658.1">
    <property type="nucleotide sequence ID" value="NZ_CP012600.1"/>
</dbReference>
<evidence type="ECO:0000313" key="1">
    <source>
        <dbReference type="EMBL" id="ALC81886.1"/>
    </source>
</evidence>
<dbReference type="PANTHER" id="PTHR40051">
    <property type="entry name" value="IG HYPOTHETICAL 15966"/>
    <property type="match status" value="1"/>
</dbReference>
<dbReference type="Pfam" id="PF08863">
    <property type="entry name" value="YolD"/>
    <property type="match status" value="1"/>
</dbReference>
<dbReference type="InterPro" id="IPR014962">
    <property type="entry name" value="YolD"/>
</dbReference>
<evidence type="ECO:0008006" key="3">
    <source>
        <dbReference type="Google" id="ProtNLM"/>
    </source>
</evidence>
<dbReference type="EMBL" id="CP012600">
    <property type="protein sequence ID" value="ALC81886.1"/>
    <property type="molecule type" value="Genomic_DNA"/>
</dbReference>
<dbReference type="PANTHER" id="PTHR40051:SF1">
    <property type="entry name" value="YOLD-LIKE FAMILY PROTEIN"/>
    <property type="match status" value="1"/>
</dbReference>
<dbReference type="Proteomes" id="UP000067625">
    <property type="component" value="Chromosome"/>
</dbReference>
<dbReference type="STRING" id="1441095.AM592_09910"/>
<dbReference type="AlphaFoldDB" id="A0A0M3R9R5"/>
<dbReference type="PATRIC" id="fig|1441095.3.peg.2180"/>
<proteinExistence type="predicted"/>
<reference evidence="2" key="1">
    <citation type="submission" date="2015-08" db="EMBL/GenBank/DDBJ databases">
        <title>Genome sequencing project for genomic taxonomy and phylogenomics of Bacillus-like bacteria.</title>
        <authorList>
            <person name="Liu B."/>
            <person name="Wang J."/>
            <person name="Zhu Y."/>
            <person name="Liu G."/>
            <person name="Chen Q."/>
            <person name="Chen Z."/>
            <person name="Lan J."/>
            <person name="Che J."/>
            <person name="Ge C."/>
            <person name="Shi H."/>
            <person name="Pan Z."/>
            <person name="Liu X."/>
        </authorList>
    </citation>
    <scope>NUCLEOTIDE SEQUENCE [LARGE SCALE GENOMIC DNA]</scope>
    <source>
        <strain evidence="2">FJAT-4402</strain>
    </source>
</reference>
<protein>
    <recommendedName>
        <fullName evidence="3">YolD-like family protein</fullName>
    </recommendedName>
</protein>
<keyword evidence="2" id="KW-1185">Reference proteome</keyword>
<dbReference type="OrthoDB" id="2376882at2"/>
<reference evidence="1 2" key="2">
    <citation type="journal article" date="2016" name="Int. J. Syst. Evol. Microbiol.">
        <title>Bacillus gobiensis sp. nov., isolated from a soil sample.</title>
        <authorList>
            <person name="Liu B."/>
            <person name="Liu G.H."/>
            <person name="Cetin S."/>
            <person name="Schumann P."/>
            <person name="Pan Z.Z."/>
            <person name="Chen Q.Q."/>
        </authorList>
    </citation>
    <scope>NUCLEOTIDE SEQUENCE [LARGE SCALE GENOMIC DNA]</scope>
    <source>
        <strain evidence="1 2">FJAT-4402</strain>
    </source>
</reference>
<gene>
    <name evidence="1" type="ORF">AM592_09910</name>
</gene>
<organism evidence="1 2">
    <name type="scientific">Bacillus gobiensis</name>
    <dbReference type="NCBI Taxonomy" id="1441095"/>
    <lineage>
        <taxon>Bacteria</taxon>
        <taxon>Bacillati</taxon>
        <taxon>Bacillota</taxon>
        <taxon>Bacilli</taxon>
        <taxon>Bacillales</taxon>
        <taxon>Bacillaceae</taxon>
        <taxon>Bacillus</taxon>
    </lineage>
</organism>